<name>A0A1D1UXP9_RAMVA</name>
<sequence length="98" mass="11096">MKPWCAKEAVRPSMHDQLPCSNKVRGEHTGLAMQIRIANLSAFRPRGGDTSYYRTPHDLTKRDTHIPIGSLKNFPTGILTLEKPLFLLDPTTDSLYYP</sequence>
<evidence type="ECO:0000313" key="2">
    <source>
        <dbReference type="Proteomes" id="UP000186922"/>
    </source>
</evidence>
<accession>A0A1D1UXP9</accession>
<dbReference type="AlphaFoldDB" id="A0A1D1UXP9"/>
<dbReference type="EMBL" id="BDGG01000002">
    <property type="protein sequence ID" value="GAU94409.1"/>
    <property type="molecule type" value="Genomic_DNA"/>
</dbReference>
<dbReference type="Proteomes" id="UP000186922">
    <property type="component" value="Unassembled WGS sequence"/>
</dbReference>
<evidence type="ECO:0000313" key="1">
    <source>
        <dbReference type="EMBL" id="GAU94409.1"/>
    </source>
</evidence>
<organism evidence="1 2">
    <name type="scientific">Ramazzottius varieornatus</name>
    <name type="common">Water bear</name>
    <name type="synonym">Tardigrade</name>
    <dbReference type="NCBI Taxonomy" id="947166"/>
    <lineage>
        <taxon>Eukaryota</taxon>
        <taxon>Metazoa</taxon>
        <taxon>Ecdysozoa</taxon>
        <taxon>Tardigrada</taxon>
        <taxon>Eutardigrada</taxon>
        <taxon>Parachela</taxon>
        <taxon>Hypsibioidea</taxon>
        <taxon>Ramazzottiidae</taxon>
        <taxon>Ramazzottius</taxon>
    </lineage>
</organism>
<proteinExistence type="predicted"/>
<protein>
    <submittedName>
        <fullName evidence="1">Uncharacterized protein</fullName>
    </submittedName>
</protein>
<comment type="caution">
    <text evidence="1">The sequence shown here is derived from an EMBL/GenBank/DDBJ whole genome shotgun (WGS) entry which is preliminary data.</text>
</comment>
<keyword evidence="2" id="KW-1185">Reference proteome</keyword>
<reference evidence="1 2" key="1">
    <citation type="journal article" date="2016" name="Nat. Commun.">
        <title>Extremotolerant tardigrade genome and improved radiotolerance of human cultured cells by tardigrade-unique protein.</title>
        <authorList>
            <person name="Hashimoto T."/>
            <person name="Horikawa D.D."/>
            <person name="Saito Y."/>
            <person name="Kuwahara H."/>
            <person name="Kozuka-Hata H."/>
            <person name="Shin-I T."/>
            <person name="Minakuchi Y."/>
            <person name="Ohishi K."/>
            <person name="Motoyama A."/>
            <person name="Aizu T."/>
            <person name="Enomoto A."/>
            <person name="Kondo K."/>
            <person name="Tanaka S."/>
            <person name="Hara Y."/>
            <person name="Koshikawa S."/>
            <person name="Sagara H."/>
            <person name="Miura T."/>
            <person name="Yokobori S."/>
            <person name="Miyagawa K."/>
            <person name="Suzuki Y."/>
            <person name="Kubo T."/>
            <person name="Oyama M."/>
            <person name="Kohara Y."/>
            <person name="Fujiyama A."/>
            <person name="Arakawa K."/>
            <person name="Katayama T."/>
            <person name="Toyoda A."/>
            <person name="Kunieda T."/>
        </authorList>
    </citation>
    <scope>NUCLEOTIDE SEQUENCE [LARGE SCALE GENOMIC DNA]</scope>
    <source>
        <strain evidence="1 2">YOKOZUNA-1</strain>
    </source>
</reference>
<gene>
    <name evidence="1" type="primary">RvY_06188-1</name>
    <name evidence="1" type="synonym">RvY_06188.1</name>
    <name evidence="1" type="ORF">RvY_06188</name>
</gene>